<dbReference type="AlphaFoldDB" id="A0AAW0I2F3"/>
<dbReference type="Proteomes" id="UP001488838">
    <property type="component" value="Unassembled WGS sequence"/>
</dbReference>
<organism evidence="1 2">
    <name type="scientific">Myodes glareolus</name>
    <name type="common">Bank vole</name>
    <name type="synonym">Clethrionomys glareolus</name>
    <dbReference type="NCBI Taxonomy" id="447135"/>
    <lineage>
        <taxon>Eukaryota</taxon>
        <taxon>Metazoa</taxon>
        <taxon>Chordata</taxon>
        <taxon>Craniata</taxon>
        <taxon>Vertebrata</taxon>
        <taxon>Euteleostomi</taxon>
        <taxon>Mammalia</taxon>
        <taxon>Eutheria</taxon>
        <taxon>Euarchontoglires</taxon>
        <taxon>Glires</taxon>
        <taxon>Rodentia</taxon>
        <taxon>Myomorpha</taxon>
        <taxon>Muroidea</taxon>
        <taxon>Cricetidae</taxon>
        <taxon>Arvicolinae</taxon>
        <taxon>Myodes</taxon>
    </lineage>
</organism>
<keyword evidence="2" id="KW-1185">Reference proteome</keyword>
<proteinExistence type="predicted"/>
<evidence type="ECO:0000313" key="1">
    <source>
        <dbReference type="EMBL" id="KAK7808435.1"/>
    </source>
</evidence>
<feature type="non-terminal residue" evidence="1">
    <location>
        <position position="58"/>
    </location>
</feature>
<evidence type="ECO:0000313" key="2">
    <source>
        <dbReference type="Proteomes" id="UP001488838"/>
    </source>
</evidence>
<reference evidence="1 2" key="1">
    <citation type="journal article" date="2023" name="bioRxiv">
        <title>Conserved and derived expression patterns and positive selection on dental genes reveal complex evolutionary context of ever-growing rodent molars.</title>
        <authorList>
            <person name="Calamari Z.T."/>
            <person name="Song A."/>
            <person name="Cohen E."/>
            <person name="Akter M."/>
            <person name="Roy R.D."/>
            <person name="Hallikas O."/>
            <person name="Christensen M.M."/>
            <person name="Li P."/>
            <person name="Marangoni P."/>
            <person name="Jernvall J."/>
            <person name="Klein O.D."/>
        </authorList>
    </citation>
    <scope>NUCLEOTIDE SEQUENCE [LARGE SCALE GENOMIC DNA]</scope>
    <source>
        <strain evidence="1">V071</strain>
    </source>
</reference>
<sequence length="58" mass="6403">MGIALTQREESKLLKSLPITKDGTVYKKRLLSSVVPIKGKKVHVSKLPLILKTAGFEL</sequence>
<comment type="caution">
    <text evidence="1">The sequence shown here is derived from an EMBL/GenBank/DDBJ whole genome shotgun (WGS) entry which is preliminary data.</text>
</comment>
<dbReference type="EMBL" id="JBBHLL010000239">
    <property type="protein sequence ID" value="KAK7808435.1"/>
    <property type="molecule type" value="Genomic_DNA"/>
</dbReference>
<name>A0AAW0I2F3_MYOGA</name>
<accession>A0AAW0I2F3</accession>
<protein>
    <submittedName>
        <fullName evidence="1">Uncharacterized protein</fullName>
    </submittedName>
</protein>
<gene>
    <name evidence="1" type="ORF">U0070_019692</name>
</gene>